<dbReference type="Proteomes" id="UP000606776">
    <property type="component" value="Unassembled WGS sequence"/>
</dbReference>
<evidence type="ECO:0000313" key="2">
    <source>
        <dbReference type="Proteomes" id="UP000606776"/>
    </source>
</evidence>
<dbReference type="EMBL" id="JADEWB010000102">
    <property type="protein sequence ID" value="MBE9237543.1"/>
    <property type="molecule type" value="Genomic_DNA"/>
</dbReference>
<evidence type="ECO:0000313" key="1">
    <source>
        <dbReference type="EMBL" id="MBE9237543.1"/>
    </source>
</evidence>
<sequence length="201" mass="22697">MAYSDFKLQEVVNKFSLKIIEKVDLFANTPEKECSVILDTILKTNVPLALAINTEKARSEMIIAPVLIEIKNQFTEEISLFSGVDFNVEPEQGLNGVCDFIISKSPEQLFINAPVVTIVEAKNENIKLGLGQCVAEMIAAQLFNHKEGNYIDTIYGVVTTGNMWKFLKLQNQEIYIDLSEYYIKDIKIILGILIQIIHCNH</sequence>
<name>A0ABR9VGC5_9CYAN</name>
<dbReference type="RefSeq" id="WP_096571236.1">
    <property type="nucleotide sequence ID" value="NZ_JADEWB010000102.1"/>
</dbReference>
<gene>
    <name evidence="1" type="ORF">IQ227_16310</name>
</gene>
<proteinExistence type="predicted"/>
<comment type="caution">
    <text evidence="1">The sequence shown here is derived from an EMBL/GenBank/DDBJ whole genome shotgun (WGS) entry which is preliminary data.</text>
</comment>
<protein>
    <submittedName>
        <fullName evidence="1">Uncharacterized protein</fullName>
    </submittedName>
</protein>
<accession>A0ABR9VGC5</accession>
<reference evidence="1 2" key="1">
    <citation type="submission" date="2020-10" db="EMBL/GenBank/DDBJ databases">
        <authorList>
            <person name="Castelo-Branco R."/>
            <person name="Eusebio N."/>
            <person name="Adriana R."/>
            <person name="Vieira A."/>
            <person name="Brugerolle De Fraissinette N."/>
            <person name="Rezende De Castro R."/>
            <person name="Schneider M.P."/>
            <person name="Vasconcelos V."/>
            <person name="Leao P.N."/>
        </authorList>
    </citation>
    <scope>NUCLEOTIDE SEQUENCE [LARGE SCALE GENOMIC DNA]</scope>
    <source>
        <strain evidence="1 2">LEGE 00250</strain>
    </source>
</reference>
<keyword evidence="2" id="KW-1185">Reference proteome</keyword>
<organism evidence="1 2">
    <name type="scientific">Sphaerospermopsis aphanizomenoides LEGE 00250</name>
    <dbReference type="NCBI Taxonomy" id="2777972"/>
    <lineage>
        <taxon>Bacteria</taxon>
        <taxon>Bacillati</taxon>
        <taxon>Cyanobacteriota</taxon>
        <taxon>Cyanophyceae</taxon>
        <taxon>Nostocales</taxon>
        <taxon>Aphanizomenonaceae</taxon>
        <taxon>Sphaerospermopsis</taxon>
        <taxon>Sphaerospermopsis aphanizomenoides</taxon>
    </lineage>
</organism>